<keyword evidence="1" id="KW-1133">Transmembrane helix</keyword>
<protein>
    <recommendedName>
        <fullName evidence="4">CBS domain-containing protein</fullName>
    </recommendedName>
</protein>
<dbReference type="Proteomes" id="UP000662259">
    <property type="component" value="Unassembled WGS sequence"/>
</dbReference>
<comment type="caution">
    <text evidence="2">The sequence shown here is derived from an EMBL/GenBank/DDBJ whole genome shotgun (WGS) entry which is preliminary data.</text>
</comment>
<accession>A0A8I2KLS5</accession>
<name>A0A8I2KLS5_RHILV</name>
<feature type="transmembrane region" description="Helical" evidence="1">
    <location>
        <begin position="62"/>
        <end position="83"/>
    </location>
</feature>
<keyword evidence="1" id="KW-0472">Membrane</keyword>
<feature type="transmembrane region" description="Helical" evidence="1">
    <location>
        <begin position="21"/>
        <end position="47"/>
    </location>
</feature>
<keyword evidence="1" id="KW-0812">Transmembrane</keyword>
<gene>
    <name evidence="2" type="ORF">GFL91_28365</name>
</gene>
<evidence type="ECO:0000313" key="3">
    <source>
        <dbReference type="Proteomes" id="UP000662259"/>
    </source>
</evidence>
<proteinExistence type="predicted"/>
<dbReference type="AlphaFoldDB" id="A0A8I2KLS5"/>
<dbReference type="EMBL" id="WIEZ01000018">
    <property type="protein sequence ID" value="NKM48795.1"/>
    <property type="molecule type" value="Genomic_DNA"/>
</dbReference>
<evidence type="ECO:0000313" key="2">
    <source>
        <dbReference type="EMBL" id="NKM48795.1"/>
    </source>
</evidence>
<dbReference type="RefSeq" id="WP_130804291.1">
    <property type="nucleotide sequence ID" value="NZ_WIEZ01000018.1"/>
</dbReference>
<reference evidence="2" key="1">
    <citation type="submission" date="2019-10" db="EMBL/GenBank/DDBJ databases">
        <title>Rhizobium leguminosarum symbiovar viciae collection.</title>
        <authorList>
            <person name="Boivin S."/>
            <person name="Lepetit M."/>
        </authorList>
    </citation>
    <scope>NUCLEOTIDE SEQUENCE</scope>
    <source>
        <strain evidence="2">L143</strain>
    </source>
</reference>
<organism evidence="2 3">
    <name type="scientific">Rhizobium leguminosarum bv. viciae</name>
    <dbReference type="NCBI Taxonomy" id="387"/>
    <lineage>
        <taxon>Bacteria</taxon>
        <taxon>Pseudomonadati</taxon>
        <taxon>Pseudomonadota</taxon>
        <taxon>Alphaproteobacteria</taxon>
        <taxon>Hyphomicrobiales</taxon>
        <taxon>Rhizobiaceae</taxon>
        <taxon>Rhizobium/Agrobacterium group</taxon>
        <taxon>Rhizobium</taxon>
    </lineage>
</organism>
<sequence length="281" mass="29642">MSDTSGDYLNKLAEERGKLSRLVMGGAAWMIGGALVVSSIGLAVWAFARPDLDQLVNIFDKLVTGILALVGAWVGAVIAFYFARDNFESASAQAQKSFGMSQNEQLAAIKVTDPGVMIDVSTALKADLDPNDFNATVLQTAFIAPMAAKGYKRMPIFDKGGVGLGVLHLSTINEYLVKLAVKPVAPQPSPPPGRVPTVEDATLGDLAKSFPSGMTLQSAVAFVPRTATLLDVQIAMKGQNESGKSGMGCEDVFVTSTGDSKEKVIGWITNVKLREKAAFAG</sequence>
<evidence type="ECO:0000256" key="1">
    <source>
        <dbReference type="SAM" id="Phobius"/>
    </source>
</evidence>
<evidence type="ECO:0008006" key="4">
    <source>
        <dbReference type="Google" id="ProtNLM"/>
    </source>
</evidence>